<accession>A0A8J7SDK3</accession>
<dbReference type="EMBL" id="JAEHHL010000004">
    <property type="protein sequence ID" value="MBK0399283.1"/>
    <property type="molecule type" value="Genomic_DNA"/>
</dbReference>
<dbReference type="PANTHER" id="PTHR46797:SF2">
    <property type="entry name" value="TRANSCRIPTIONAL REGULATOR"/>
    <property type="match status" value="1"/>
</dbReference>
<comment type="caution">
    <text evidence="3">The sequence shown here is derived from an EMBL/GenBank/DDBJ whole genome shotgun (WGS) entry which is preliminary data.</text>
</comment>
<dbReference type="Pfam" id="PF13560">
    <property type="entry name" value="HTH_31"/>
    <property type="match status" value="1"/>
</dbReference>
<dbReference type="InterPro" id="IPR001387">
    <property type="entry name" value="Cro/C1-type_HTH"/>
</dbReference>
<protein>
    <submittedName>
        <fullName evidence="3">Helix-turn-helix domain-containing protein</fullName>
    </submittedName>
</protein>
<dbReference type="PANTHER" id="PTHR46797">
    <property type="entry name" value="HTH-TYPE TRANSCRIPTIONAL REGULATOR"/>
    <property type="match status" value="1"/>
</dbReference>
<dbReference type="AlphaFoldDB" id="A0A8J7SDK3"/>
<evidence type="ECO:0000313" key="3">
    <source>
        <dbReference type="EMBL" id="MBK0399283.1"/>
    </source>
</evidence>
<dbReference type="InterPro" id="IPR013096">
    <property type="entry name" value="Cupin_2"/>
</dbReference>
<dbReference type="SMART" id="SM00530">
    <property type="entry name" value="HTH_XRE"/>
    <property type="match status" value="1"/>
</dbReference>
<keyword evidence="4" id="KW-1185">Reference proteome</keyword>
<dbReference type="CDD" id="cd00093">
    <property type="entry name" value="HTH_XRE"/>
    <property type="match status" value="1"/>
</dbReference>
<dbReference type="Proteomes" id="UP000655420">
    <property type="component" value="Unassembled WGS sequence"/>
</dbReference>
<dbReference type="Pfam" id="PF07883">
    <property type="entry name" value="Cupin_2"/>
    <property type="match status" value="1"/>
</dbReference>
<dbReference type="SUPFAM" id="SSF47413">
    <property type="entry name" value="lambda repressor-like DNA-binding domains"/>
    <property type="match status" value="1"/>
</dbReference>
<sequence>MKAARLEETARAGGVGADLRALRRARNLTLAALALRIGRSVGWLSEVERGITDPPIADLRRIANALDQPLSLFFGGAEGPEAERGHVVRAGARRTLGGAGEGLCEELLSPDLSGSFEIVRSVFAPGARLTEPVTRPTEEAGYIVSGTLEIEIEGARHRLGPGDSFRIRGEAFRWRNPGTEPAVAIWVIAPPVY</sequence>
<keyword evidence="1" id="KW-0238">DNA-binding</keyword>
<dbReference type="GO" id="GO:0003700">
    <property type="term" value="F:DNA-binding transcription factor activity"/>
    <property type="evidence" value="ECO:0007669"/>
    <property type="project" value="TreeGrafter"/>
</dbReference>
<dbReference type="Gene3D" id="2.60.120.10">
    <property type="entry name" value="Jelly Rolls"/>
    <property type="match status" value="1"/>
</dbReference>
<dbReference type="RefSeq" id="WP_200609377.1">
    <property type="nucleotide sequence ID" value="NZ_JAEHHL010000004.1"/>
</dbReference>
<proteinExistence type="predicted"/>
<dbReference type="GO" id="GO:0003677">
    <property type="term" value="F:DNA binding"/>
    <property type="evidence" value="ECO:0007669"/>
    <property type="project" value="UniProtKB-KW"/>
</dbReference>
<evidence type="ECO:0000256" key="1">
    <source>
        <dbReference type="ARBA" id="ARBA00023125"/>
    </source>
</evidence>
<name>A0A8J7SDK3_9RHOB</name>
<organism evidence="3 4">
    <name type="scientific">Thermohalobaculum xanthum</name>
    <dbReference type="NCBI Taxonomy" id="2753746"/>
    <lineage>
        <taxon>Bacteria</taxon>
        <taxon>Pseudomonadati</taxon>
        <taxon>Pseudomonadota</taxon>
        <taxon>Alphaproteobacteria</taxon>
        <taxon>Rhodobacterales</taxon>
        <taxon>Paracoccaceae</taxon>
        <taxon>Thermohalobaculum</taxon>
    </lineage>
</organism>
<dbReference type="InterPro" id="IPR010982">
    <property type="entry name" value="Lambda_DNA-bd_dom_sf"/>
</dbReference>
<feature type="domain" description="HTH cro/C1-type" evidence="2">
    <location>
        <begin position="19"/>
        <end position="73"/>
    </location>
</feature>
<dbReference type="Gene3D" id="1.10.260.40">
    <property type="entry name" value="lambda repressor-like DNA-binding domains"/>
    <property type="match status" value="1"/>
</dbReference>
<evidence type="ECO:0000259" key="2">
    <source>
        <dbReference type="PROSITE" id="PS50943"/>
    </source>
</evidence>
<dbReference type="CDD" id="cd02209">
    <property type="entry name" value="cupin_XRE_C"/>
    <property type="match status" value="1"/>
</dbReference>
<dbReference type="InterPro" id="IPR050807">
    <property type="entry name" value="TransReg_Diox_bact_type"/>
</dbReference>
<reference evidence="3" key="1">
    <citation type="submission" date="2020-12" db="EMBL/GenBank/DDBJ databases">
        <title>Bacterial taxonomy.</title>
        <authorList>
            <person name="Pan X."/>
        </authorList>
    </citation>
    <scope>NUCLEOTIDE SEQUENCE</scope>
    <source>
        <strain evidence="3">M0105</strain>
    </source>
</reference>
<dbReference type="InterPro" id="IPR014710">
    <property type="entry name" value="RmlC-like_jellyroll"/>
</dbReference>
<dbReference type="SUPFAM" id="SSF51182">
    <property type="entry name" value="RmlC-like cupins"/>
    <property type="match status" value="1"/>
</dbReference>
<dbReference type="InterPro" id="IPR011051">
    <property type="entry name" value="RmlC_Cupin_sf"/>
</dbReference>
<dbReference type="PROSITE" id="PS50943">
    <property type="entry name" value="HTH_CROC1"/>
    <property type="match status" value="1"/>
</dbReference>
<dbReference type="GO" id="GO:0005829">
    <property type="term" value="C:cytosol"/>
    <property type="evidence" value="ECO:0007669"/>
    <property type="project" value="TreeGrafter"/>
</dbReference>
<evidence type="ECO:0000313" key="4">
    <source>
        <dbReference type="Proteomes" id="UP000655420"/>
    </source>
</evidence>
<gene>
    <name evidence="3" type="ORF">H0I76_08780</name>
</gene>